<dbReference type="InterPro" id="IPR043130">
    <property type="entry name" value="CDP-OH_PTrfase_TM_dom"/>
</dbReference>
<dbReference type="AlphaFoldDB" id="A0A5B8XZZ4"/>
<dbReference type="Gene3D" id="1.20.120.1760">
    <property type="match status" value="1"/>
</dbReference>
<feature type="transmembrane region" description="Helical" evidence="3">
    <location>
        <begin position="40"/>
        <end position="61"/>
    </location>
</feature>
<feature type="transmembrane region" description="Helical" evidence="3">
    <location>
        <begin position="182"/>
        <end position="200"/>
    </location>
</feature>
<evidence type="ECO:0000256" key="1">
    <source>
        <dbReference type="ARBA" id="ARBA00022679"/>
    </source>
</evidence>
<sequence>MESDILFGVVPALSTLGFLIVALVIYLAGPGKSRPRKNFILVEYIYWVFGPLVSALAKLGVTPNMVTLTSLGLASLAGLALANGLFFVSTFIFALTVFCDIIDGNLARKTGLTTRGGAFLDSFMDRLAEGVLFLGIAYYGGGNWVTVVAVAALILSYAVSYARARGESLGVNVKVGFAQRPVRMFILTFSILFSGLAAWAGRDVLALQLLGGGSGIIAIIAGQTAFIRVRHVMKHLDAVKQASSDEMAPLPSKSTDEGRVIPTSQIAGEMPA</sequence>
<feature type="transmembrane region" description="Helical" evidence="3">
    <location>
        <begin position="73"/>
        <end position="98"/>
    </location>
</feature>
<reference evidence="4 5" key="1">
    <citation type="submission" date="2019-08" db="EMBL/GenBank/DDBJ databases">
        <authorList>
            <person name="Liang Q."/>
        </authorList>
    </citation>
    <scope>NUCLEOTIDE SEQUENCE [LARGE SCALE GENOMIC DNA]</scope>
    <source>
        <strain evidence="4 5">V1718</strain>
    </source>
</reference>
<evidence type="ECO:0000313" key="5">
    <source>
        <dbReference type="Proteomes" id="UP000321595"/>
    </source>
</evidence>
<keyword evidence="5" id="KW-1185">Reference proteome</keyword>
<proteinExistence type="inferred from homology"/>
<accession>A0A5B8XZZ4</accession>
<dbReference type="KEGG" id="bbae:FRD01_18860"/>
<keyword evidence="3" id="KW-0812">Transmembrane</keyword>
<name>A0A5B8XZZ4_9DELT</name>
<dbReference type="EMBL" id="CP042467">
    <property type="protein sequence ID" value="QED29256.1"/>
    <property type="molecule type" value="Genomic_DNA"/>
</dbReference>
<dbReference type="PROSITE" id="PS00379">
    <property type="entry name" value="CDP_ALCOHOL_P_TRANSF"/>
    <property type="match status" value="1"/>
</dbReference>
<evidence type="ECO:0000313" key="4">
    <source>
        <dbReference type="EMBL" id="QED29256.1"/>
    </source>
</evidence>
<comment type="similarity">
    <text evidence="2">Belongs to the CDP-alcohol phosphatidyltransferase class-I family.</text>
</comment>
<organism evidence="4 5">
    <name type="scientific">Microvenator marinus</name>
    <dbReference type="NCBI Taxonomy" id="2600177"/>
    <lineage>
        <taxon>Bacteria</taxon>
        <taxon>Deltaproteobacteria</taxon>
        <taxon>Bradymonadales</taxon>
        <taxon>Microvenatoraceae</taxon>
        <taxon>Microvenator</taxon>
    </lineage>
</organism>
<keyword evidence="3" id="KW-1133">Transmembrane helix</keyword>
<dbReference type="InterPro" id="IPR048254">
    <property type="entry name" value="CDP_ALCOHOL_P_TRANSF_CS"/>
</dbReference>
<dbReference type="GO" id="GO:0008654">
    <property type="term" value="P:phospholipid biosynthetic process"/>
    <property type="evidence" value="ECO:0007669"/>
    <property type="project" value="InterPro"/>
</dbReference>
<protein>
    <submittedName>
        <fullName evidence="4">CDP-alcohol phosphatidyltransferase family protein</fullName>
    </submittedName>
</protein>
<evidence type="ECO:0000256" key="3">
    <source>
        <dbReference type="SAM" id="Phobius"/>
    </source>
</evidence>
<feature type="transmembrane region" description="Helical" evidence="3">
    <location>
        <begin position="144"/>
        <end position="162"/>
    </location>
</feature>
<dbReference type="RefSeq" id="WP_146962489.1">
    <property type="nucleotide sequence ID" value="NZ_CP042467.1"/>
</dbReference>
<feature type="transmembrane region" description="Helical" evidence="3">
    <location>
        <begin position="206"/>
        <end position="227"/>
    </location>
</feature>
<dbReference type="GO" id="GO:0016020">
    <property type="term" value="C:membrane"/>
    <property type="evidence" value="ECO:0007669"/>
    <property type="project" value="InterPro"/>
</dbReference>
<dbReference type="OrthoDB" id="9785831at2"/>
<evidence type="ECO:0000256" key="2">
    <source>
        <dbReference type="RuleBase" id="RU003750"/>
    </source>
</evidence>
<dbReference type="Proteomes" id="UP000321595">
    <property type="component" value="Chromosome"/>
</dbReference>
<keyword evidence="1 2" id="KW-0808">Transferase</keyword>
<gene>
    <name evidence="4" type="ORF">FRD01_18860</name>
</gene>
<feature type="transmembrane region" description="Helical" evidence="3">
    <location>
        <begin position="6"/>
        <end position="28"/>
    </location>
</feature>
<keyword evidence="3" id="KW-0472">Membrane</keyword>
<dbReference type="GO" id="GO:0016780">
    <property type="term" value="F:phosphotransferase activity, for other substituted phosphate groups"/>
    <property type="evidence" value="ECO:0007669"/>
    <property type="project" value="InterPro"/>
</dbReference>
<dbReference type="InterPro" id="IPR000462">
    <property type="entry name" value="CDP-OH_P_trans"/>
</dbReference>
<dbReference type="Pfam" id="PF01066">
    <property type="entry name" value="CDP-OH_P_transf"/>
    <property type="match status" value="1"/>
</dbReference>